<evidence type="ECO:0000259" key="5">
    <source>
        <dbReference type="PROSITE" id="PS51007"/>
    </source>
</evidence>
<keyword evidence="2 4" id="KW-0479">Metal-binding</keyword>
<evidence type="ECO:0000256" key="3">
    <source>
        <dbReference type="ARBA" id="ARBA00023004"/>
    </source>
</evidence>
<dbReference type="Proteomes" id="UP001597512">
    <property type="component" value="Unassembled WGS sequence"/>
</dbReference>
<dbReference type="InterPro" id="IPR009056">
    <property type="entry name" value="Cyt_c-like_dom"/>
</dbReference>
<comment type="caution">
    <text evidence="6">The sequence shown here is derived from an EMBL/GenBank/DDBJ whole genome shotgun (WGS) entry which is preliminary data.</text>
</comment>
<dbReference type="EMBL" id="JBHUOM010000001">
    <property type="protein sequence ID" value="MFD2932582.1"/>
    <property type="molecule type" value="Genomic_DNA"/>
</dbReference>
<dbReference type="Pfam" id="PF21342">
    <property type="entry name" value="SoxA-TsdA_cyt-c"/>
    <property type="match status" value="1"/>
</dbReference>
<dbReference type="InterPro" id="IPR036909">
    <property type="entry name" value="Cyt_c-like_dom_sf"/>
</dbReference>
<dbReference type="Pfam" id="PF00034">
    <property type="entry name" value="Cytochrom_C"/>
    <property type="match status" value="1"/>
</dbReference>
<dbReference type="Gene3D" id="1.10.760.10">
    <property type="entry name" value="Cytochrome c-like domain"/>
    <property type="match status" value="2"/>
</dbReference>
<dbReference type="PROSITE" id="PS51007">
    <property type="entry name" value="CYTC"/>
    <property type="match status" value="1"/>
</dbReference>
<keyword evidence="3 4" id="KW-0408">Iron</keyword>
<accession>A0ABW6AB45</accession>
<organism evidence="6 7">
    <name type="scientific">Spirosoma flavum</name>
    <dbReference type="NCBI Taxonomy" id="2048557"/>
    <lineage>
        <taxon>Bacteria</taxon>
        <taxon>Pseudomonadati</taxon>
        <taxon>Bacteroidota</taxon>
        <taxon>Cytophagia</taxon>
        <taxon>Cytophagales</taxon>
        <taxon>Cytophagaceae</taxon>
        <taxon>Spirosoma</taxon>
    </lineage>
</organism>
<evidence type="ECO:0000256" key="4">
    <source>
        <dbReference type="PROSITE-ProRule" id="PRU00433"/>
    </source>
</evidence>
<protein>
    <submittedName>
        <fullName evidence="6">C-type cytochrome</fullName>
    </submittedName>
</protein>
<sequence>MALTPPIFWHPPADSRIPAGAEGQQVRYGRELIAHTAKYLGPTGSVRHLSNGMNCQNCHLDAGTKILGNNYSAVFSTYPKFRERSGSVETIVKRVSDCFERSLGGRAPDSTSREMKAIVAYMQWLGTDVPKGQRPDGVGLVKLDFLARAADSTKGQLVYVAKCQVCHGVKGEGMKVAGASEYIYPPMWGSHSYNDGAGLYRLSGFAGYVKNNMPFGANYTNPQLTDEESWDVAAFINSMPRPHKDQTTDWPKVAGKPIDFPFGPYADQFGEKQHKFGPFQPIADARKVK</sequence>
<keyword evidence="1 4" id="KW-0349">Heme</keyword>
<dbReference type="PANTHER" id="PTHR35008:SF9">
    <property type="entry name" value="CYTOCHROME C DOMAIN-CONTAINING PROTEIN"/>
    <property type="match status" value="1"/>
</dbReference>
<proteinExistence type="predicted"/>
<evidence type="ECO:0000313" key="6">
    <source>
        <dbReference type="EMBL" id="MFD2932582.1"/>
    </source>
</evidence>
<dbReference type="SUPFAM" id="SSF46626">
    <property type="entry name" value="Cytochrome c"/>
    <property type="match status" value="2"/>
</dbReference>
<keyword evidence="7" id="KW-1185">Reference proteome</keyword>
<evidence type="ECO:0000256" key="2">
    <source>
        <dbReference type="ARBA" id="ARBA00022723"/>
    </source>
</evidence>
<dbReference type="RefSeq" id="WP_381497407.1">
    <property type="nucleotide sequence ID" value="NZ_JBHUOM010000001.1"/>
</dbReference>
<evidence type="ECO:0000256" key="1">
    <source>
        <dbReference type="ARBA" id="ARBA00022617"/>
    </source>
</evidence>
<reference evidence="7" key="1">
    <citation type="journal article" date="2019" name="Int. J. Syst. Evol. Microbiol.">
        <title>The Global Catalogue of Microorganisms (GCM) 10K type strain sequencing project: providing services to taxonomists for standard genome sequencing and annotation.</title>
        <authorList>
            <consortium name="The Broad Institute Genomics Platform"/>
            <consortium name="The Broad Institute Genome Sequencing Center for Infectious Disease"/>
            <person name="Wu L."/>
            <person name="Ma J."/>
        </authorList>
    </citation>
    <scope>NUCLEOTIDE SEQUENCE [LARGE SCALE GENOMIC DNA]</scope>
    <source>
        <strain evidence="7">KCTC 52490</strain>
    </source>
</reference>
<feature type="domain" description="Cytochrome c" evidence="5">
    <location>
        <begin position="150"/>
        <end position="240"/>
    </location>
</feature>
<dbReference type="PANTHER" id="PTHR35008">
    <property type="entry name" value="BLL4482 PROTEIN-RELATED"/>
    <property type="match status" value="1"/>
</dbReference>
<dbReference type="InterPro" id="IPR051459">
    <property type="entry name" value="Cytochrome_c-type_DH"/>
</dbReference>
<evidence type="ECO:0000313" key="7">
    <source>
        <dbReference type="Proteomes" id="UP001597512"/>
    </source>
</evidence>
<name>A0ABW6AB45_9BACT</name>
<gene>
    <name evidence="6" type="ORF">ACFS25_02245</name>
</gene>